<dbReference type="PANTHER" id="PTHR34148">
    <property type="entry name" value="ADENOSYLCOBINAMIDE-GDP RIBAZOLETRANSFERASE"/>
    <property type="match status" value="1"/>
</dbReference>
<feature type="transmembrane region" description="Helical" evidence="19">
    <location>
        <begin position="108"/>
        <end position="130"/>
    </location>
</feature>
<dbReference type="EMBL" id="CADCVQ010000173">
    <property type="protein sequence ID" value="CAA9531894.1"/>
    <property type="molecule type" value="Genomic_DNA"/>
</dbReference>
<organism evidence="20">
    <name type="scientific">uncultured Solirubrobacteraceae bacterium</name>
    <dbReference type="NCBI Taxonomy" id="1162706"/>
    <lineage>
        <taxon>Bacteria</taxon>
        <taxon>Bacillati</taxon>
        <taxon>Actinomycetota</taxon>
        <taxon>Thermoleophilia</taxon>
        <taxon>Solirubrobacterales</taxon>
        <taxon>Solirubrobacteraceae</taxon>
        <taxon>environmental samples</taxon>
    </lineage>
</organism>
<dbReference type="GO" id="GO:0005886">
    <property type="term" value="C:plasma membrane"/>
    <property type="evidence" value="ECO:0007669"/>
    <property type="project" value="UniProtKB-SubCell"/>
</dbReference>
<comment type="similarity">
    <text evidence="4 19">Belongs to the CobS family.</text>
</comment>
<keyword evidence="9 19" id="KW-0808">Transferase</keyword>
<dbReference type="PANTHER" id="PTHR34148:SF1">
    <property type="entry name" value="ADENOSYLCOBINAMIDE-GDP RIBAZOLETRANSFERASE"/>
    <property type="match status" value="1"/>
</dbReference>
<accession>A0A6J4TUE7</accession>
<feature type="transmembrane region" description="Helical" evidence="19">
    <location>
        <begin position="193"/>
        <end position="214"/>
    </location>
</feature>
<dbReference type="GO" id="GO:0051073">
    <property type="term" value="F:adenosylcobinamide-GDP ribazoletransferase activity"/>
    <property type="evidence" value="ECO:0007669"/>
    <property type="project" value="UniProtKB-UniRule"/>
</dbReference>
<evidence type="ECO:0000256" key="13">
    <source>
        <dbReference type="ARBA" id="ARBA00023136"/>
    </source>
</evidence>
<proteinExistence type="inferred from homology"/>
<feature type="transmembrane region" description="Helical" evidence="19">
    <location>
        <begin position="226"/>
        <end position="246"/>
    </location>
</feature>
<keyword evidence="11 19" id="KW-0460">Magnesium</keyword>
<dbReference type="GO" id="GO:0009236">
    <property type="term" value="P:cobalamin biosynthetic process"/>
    <property type="evidence" value="ECO:0007669"/>
    <property type="project" value="UniProtKB-UniRule"/>
</dbReference>
<dbReference type="UniPathway" id="UPA00148">
    <property type="reaction ID" value="UER00238"/>
</dbReference>
<evidence type="ECO:0000256" key="6">
    <source>
        <dbReference type="ARBA" id="ARBA00015850"/>
    </source>
</evidence>
<name>A0A6J4TUE7_9ACTN</name>
<gene>
    <name evidence="19" type="primary">cobS</name>
    <name evidence="20" type="ORF">AVDCRST_MAG67-4352</name>
</gene>
<evidence type="ECO:0000256" key="14">
    <source>
        <dbReference type="ARBA" id="ARBA00025228"/>
    </source>
</evidence>
<sequence>MSIVDEARAAVGLLTVVPVGRRALRAGSDTGAALWFPLVGGLVGVLAAAAYGLGEALLGSTYGAALALTVSAILTGGLHHDGLADTADGLGVRGDRARRLAVMRDSGIGAFGALALIAFALLAVAALARLAPPEAAGALIAGHALGRWAALAQLTFVAPARADGLGAAFAAGRLALAIGSVLASAIALVSCGIGAGLCAIAGAVLAAAAGGLLARGAFGGRTGDTLGAAVLLTELVVYSVAAAYLVT</sequence>
<keyword evidence="10 19" id="KW-0812">Transmembrane</keyword>
<comment type="subcellular location">
    <subcellularLocation>
        <location evidence="2 19">Cell membrane</location>
        <topology evidence="2 19">Multi-pass membrane protein</topology>
    </subcellularLocation>
</comment>
<evidence type="ECO:0000256" key="3">
    <source>
        <dbReference type="ARBA" id="ARBA00004663"/>
    </source>
</evidence>
<evidence type="ECO:0000256" key="17">
    <source>
        <dbReference type="ARBA" id="ARBA00048623"/>
    </source>
</evidence>
<dbReference type="HAMAP" id="MF_00719">
    <property type="entry name" value="CobS"/>
    <property type="match status" value="1"/>
</dbReference>
<comment type="function">
    <text evidence="14 19">Joins adenosylcobinamide-GDP and alpha-ribazole to generate adenosylcobalamin (Ado-cobalamin). Also synthesizes adenosylcobalamin 5'-phosphate from adenosylcobinamide-GDP and alpha-ribazole 5'-phosphate.</text>
</comment>
<dbReference type="Pfam" id="PF02654">
    <property type="entry name" value="CobS"/>
    <property type="match status" value="1"/>
</dbReference>
<keyword evidence="12 19" id="KW-1133">Transmembrane helix</keyword>
<keyword evidence="8 19" id="KW-0169">Cobalamin biosynthesis</keyword>
<dbReference type="NCBIfam" id="TIGR00317">
    <property type="entry name" value="cobS"/>
    <property type="match status" value="1"/>
</dbReference>
<comment type="catalytic activity">
    <reaction evidence="18 19">
        <text>alpha-ribazole 5'-phosphate + adenosylcob(III)inamide-GDP = adenosylcob(III)alamin 5'-phosphate + GMP + H(+)</text>
        <dbReference type="Rhea" id="RHEA:23560"/>
        <dbReference type="ChEBI" id="CHEBI:15378"/>
        <dbReference type="ChEBI" id="CHEBI:57918"/>
        <dbReference type="ChEBI" id="CHEBI:58115"/>
        <dbReference type="ChEBI" id="CHEBI:60487"/>
        <dbReference type="ChEBI" id="CHEBI:60493"/>
        <dbReference type="EC" id="2.7.8.26"/>
    </reaction>
</comment>
<evidence type="ECO:0000256" key="1">
    <source>
        <dbReference type="ARBA" id="ARBA00001946"/>
    </source>
</evidence>
<evidence type="ECO:0000256" key="7">
    <source>
        <dbReference type="ARBA" id="ARBA00022475"/>
    </source>
</evidence>
<feature type="transmembrane region" description="Helical" evidence="19">
    <location>
        <begin position="59"/>
        <end position="78"/>
    </location>
</feature>
<comment type="catalytic activity">
    <reaction evidence="17 19">
        <text>alpha-ribazole + adenosylcob(III)inamide-GDP = adenosylcob(III)alamin + GMP + H(+)</text>
        <dbReference type="Rhea" id="RHEA:16049"/>
        <dbReference type="ChEBI" id="CHEBI:10329"/>
        <dbReference type="ChEBI" id="CHEBI:15378"/>
        <dbReference type="ChEBI" id="CHEBI:18408"/>
        <dbReference type="ChEBI" id="CHEBI:58115"/>
        <dbReference type="ChEBI" id="CHEBI:60487"/>
        <dbReference type="EC" id="2.7.8.26"/>
    </reaction>
</comment>
<protein>
    <recommendedName>
        <fullName evidence="6 19">Adenosylcobinamide-GDP ribazoletransferase</fullName>
        <ecNumber evidence="5 19">2.7.8.26</ecNumber>
    </recommendedName>
    <alternativeName>
        <fullName evidence="16 19">Cobalamin synthase</fullName>
    </alternativeName>
    <alternativeName>
        <fullName evidence="15 19">Cobalamin-5'-phosphate synthase</fullName>
    </alternativeName>
</protein>
<dbReference type="AlphaFoldDB" id="A0A6J4TUE7"/>
<evidence type="ECO:0000256" key="15">
    <source>
        <dbReference type="ARBA" id="ARBA00032605"/>
    </source>
</evidence>
<dbReference type="InterPro" id="IPR003805">
    <property type="entry name" value="CobS"/>
</dbReference>
<evidence type="ECO:0000256" key="12">
    <source>
        <dbReference type="ARBA" id="ARBA00022989"/>
    </source>
</evidence>
<comment type="pathway">
    <text evidence="3 19">Cofactor biosynthesis; adenosylcobalamin biosynthesis; adenosylcobalamin from cob(II)yrinate a,c-diamide: step 7/7.</text>
</comment>
<feature type="transmembrane region" description="Helical" evidence="19">
    <location>
        <begin position="32"/>
        <end position="53"/>
    </location>
</feature>
<reference evidence="20" key="1">
    <citation type="submission" date="2020-02" db="EMBL/GenBank/DDBJ databases">
        <authorList>
            <person name="Meier V. D."/>
        </authorList>
    </citation>
    <scope>NUCLEOTIDE SEQUENCE</scope>
    <source>
        <strain evidence="20">AVDCRST_MAG67</strain>
    </source>
</reference>
<dbReference type="GO" id="GO:0008818">
    <property type="term" value="F:cobalamin 5'-phosphate synthase activity"/>
    <property type="evidence" value="ECO:0007669"/>
    <property type="project" value="UniProtKB-UniRule"/>
</dbReference>
<evidence type="ECO:0000256" key="2">
    <source>
        <dbReference type="ARBA" id="ARBA00004651"/>
    </source>
</evidence>
<evidence type="ECO:0000256" key="18">
    <source>
        <dbReference type="ARBA" id="ARBA00049504"/>
    </source>
</evidence>
<evidence type="ECO:0000256" key="11">
    <source>
        <dbReference type="ARBA" id="ARBA00022842"/>
    </source>
</evidence>
<feature type="transmembrane region" description="Helical" evidence="19">
    <location>
        <begin position="165"/>
        <end position="187"/>
    </location>
</feature>
<evidence type="ECO:0000256" key="5">
    <source>
        <dbReference type="ARBA" id="ARBA00013200"/>
    </source>
</evidence>
<evidence type="ECO:0000313" key="20">
    <source>
        <dbReference type="EMBL" id="CAA9531894.1"/>
    </source>
</evidence>
<keyword evidence="13 19" id="KW-0472">Membrane</keyword>
<evidence type="ECO:0000256" key="19">
    <source>
        <dbReference type="HAMAP-Rule" id="MF_00719"/>
    </source>
</evidence>
<evidence type="ECO:0000256" key="8">
    <source>
        <dbReference type="ARBA" id="ARBA00022573"/>
    </source>
</evidence>
<comment type="cofactor">
    <cofactor evidence="1 19">
        <name>Mg(2+)</name>
        <dbReference type="ChEBI" id="CHEBI:18420"/>
    </cofactor>
</comment>
<evidence type="ECO:0000256" key="10">
    <source>
        <dbReference type="ARBA" id="ARBA00022692"/>
    </source>
</evidence>
<evidence type="ECO:0000256" key="4">
    <source>
        <dbReference type="ARBA" id="ARBA00010561"/>
    </source>
</evidence>
<dbReference type="EC" id="2.7.8.26" evidence="5 19"/>
<evidence type="ECO:0000256" key="16">
    <source>
        <dbReference type="ARBA" id="ARBA00032853"/>
    </source>
</evidence>
<keyword evidence="7 19" id="KW-1003">Cell membrane</keyword>
<evidence type="ECO:0000256" key="9">
    <source>
        <dbReference type="ARBA" id="ARBA00022679"/>
    </source>
</evidence>